<name>A0AA35KNR6_9SAUR</name>
<organism evidence="2 3">
    <name type="scientific">Podarcis lilfordi</name>
    <name type="common">Lilford's wall lizard</name>
    <dbReference type="NCBI Taxonomy" id="74358"/>
    <lineage>
        <taxon>Eukaryota</taxon>
        <taxon>Metazoa</taxon>
        <taxon>Chordata</taxon>
        <taxon>Craniata</taxon>
        <taxon>Vertebrata</taxon>
        <taxon>Euteleostomi</taxon>
        <taxon>Lepidosauria</taxon>
        <taxon>Squamata</taxon>
        <taxon>Bifurcata</taxon>
        <taxon>Unidentata</taxon>
        <taxon>Episquamata</taxon>
        <taxon>Laterata</taxon>
        <taxon>Lacertibaenia</taxon>
        <taxon>Lacertidae</taxon>
        <taxon>Podarcis</taxon>
    </lineage>
</organism>
<dbReference type="Proteomes" id="UP001178461">
    <property type="component" value="Chromosome 8"/>
</dbReference>
<keyword evidence="1" id="KW-0175">Coiled coil</keyword>
<accession>A0AA35KNR6</accession>
<protein>
    <submittedName>
        <fullName evidence="2">Axonemal dynein light chain domain containing 1</fullName>
    </submittedName>
</protein>
<feature type="coiled-coil region" evidence="1">
    <location>
        <begin position="8"/>
        <end position="84"/>
    </location>
</feature>
<sequence length="124" mass="14868">MAERGRRLLLLEQRNQNLMEKIRSLQKANANLRQMNSRLREENEVFKSTEEILLRDNDKIKKKVQQLKELQESLQDDIYVLEEQLCTFLYLPRGEQKTRKHRATESVTRDQGFLLETVQTSRLH</sequence>
<evidence type="ECO:0000256" key="1">
    <source>
        <dbReference type="SAM" id="Coils"/>
    </source>
</evidence>
<gene>
    <name evidence="2" type="ORF">PODLI_1B005499</name>
</gene>
<dbReference type="EMBL" id="OX395133">
    <property type="protein sequence ID" value="CAI5780856.1"/>
    <property type="molecule type" value="Genomic_DNA"/>
</dbReference>
<proteinExistence type="predicted"/>
<evidence type="ECO:0000313" key="2">
    <source>
        <dbReference type="EMBL" id="CAI5780856.1"/>
    </source>
</evidence>
<reference evidence="2" key="1">
    <citation type="submission" date="2022-12" db="EMBL/GenBank/DDBJ databases">
        <authorList>
            <person name="Alioto T."/>
            <person name="Alioto T."/>
            <person name="Gomez Garrido J."/>
        </authorList>
    </citation>
    <scope>NUCLEOTIDE SEQUENCE</scope>
</reference>
<dbReference type="AlphaFoldDB" id="A0AA35KNR6"/>
<evidence type="ECO:0000313" key="3">
    <source>
        <dbReference type="Proteomes" id="UP001178461"/>
    </source>
</evidence>
<keyword evidence="3" id="KW-1185">Reference proteome</keyword>